<keyword evidence="2" id="KW-0132">Cell division</keyword>
<dbReference type="Gene3D" id="1.10.10.10">
    <property type="entry name" value="Winged helix-like DNA-binding domain superfamily/Winged helix DNA-binding domain"/>
    <property type="match status" value="2"/>
</dbReference>
<keyword evidence="1" id="KW-0963">Cytoplasm</keyword>
<name>A0A517W4W0_9PLAN</name>
<evidence type="ECO:0000256" key="4">
    <source>
        <dbReference type="ARBA" id="ARBA00023306"/>
    </source>
</evidence>
<dbReference type="InterPro" id="IPR005234">
    <property type="entry name" value="ScpB_csome_segregation"/>
</dbReference>
<dbReference type="AlphaFoldDB" id="A0A517W4W0"/>
<reference evidence="6 7" key="1">
    <citation type="submission" date="2019-03" db="EMBL/GenBank/DDBJ databases">
        <title>Deep-cultivation of Planctomycetes and their phenomic and genomic characterization uncovers novel biology.</title>
        <authorList>
            <person name="Wiegand S."/>
            <person name="Jogler M."/>
            <person name="Boedeker C."/>
            <person name="Pinto D."/>
            <person name="Vollmers J."/>
            <person name="Rivas-Marin E."/>
            <person name="Kohn T."/>
            <person name="Peeters S.H."/>
            <person name="Heuer A."/>
            <person name="Rast P."/>
            <person name="Oberbeckmann S."/>
            <person name="Bunk B."/>
            <person name="Jeske O."/>
            <person name="Meyerdierks A."/>
            <person name="Storesund J.E."/>
            <person name="Kallscheuer N."/>
            <person name="Luecker S."/>
            <person name="Lage O.M."/>
            <person name="Pohl T."/>
            <person name="Merkel B.J."/>
            <person name="Hornburger P."/>
            <person name="Mueller R.-W."/>
            <person name="Bruemmer F."/>
            <person name="Labrenz M."/>
            <person name="Spormann A.M."/>
            <person name="Op den Camp H."/>
            <person name="Overmann J."/>
            <person name="Amann R."/>
            <person name="Jetten M.S.M."/>
            <person name="Mascher T."/>
            <person name="Medema M.H."/>
            <person name="Devos D.P."/>
            <person name="Kaster A.-K."/>
            <person name="Ovreas L."/>
            <person name="Rohde M."/>
            <person name="Galperin M.Y."/>
            <person name="Jogler C."/>
        </authorList>
    </citation>
    <scope>NUCLEOTIDE SEQUENCE [LARGE SCALE GENOMIC DNA]</scope>
    <source>
        <strain evidence="6 7">V144</strain>
    </source>
</reference>
<accession>A0A517W4W0</accession>
<evidence type="ECO:0000256" key="1">
    <source>
        <dbReference type="ARBA" id="ARBA00022490"/>
    </source>
</evidence>
<evidence type="ECO:0000256" key="5">
    <source>
        <dbReference type="SAM" id="MobiDB-lite"/>
    </source>
</evidence>
<protein>
    <recommendedName>
        <fullName evidence="8">Segregation and condensation protein B</fullName>
    </recommendedName>
</protein>
<dbReference type="SUPFAM" id="SSF46785">
    <property type="entry name" value="Winged helix' DNA-binding domain"/>
    <property type="match status" value="2"/>
</dbReference>
<keyword evidence="3" id="KW-0159">Chromosome partition</keyword>
<dbReference type="InterPro" id="IPR036390">
    <property type="entry name" value="WH_DNA-bd_sf"/>
</dbReference>
<evidence type="ECO:0008006" key="8">
    <source>
        <dbReference type="Google" id="ProtNLM"/>
    </source>
</evidence>
<dbReference type="PANTHER" id="PTHR34298">
    <property type="entry name" value="SEGREGATION AND CONDENSATION PROTEIN B"/>
    <property type="match status" value="1"/>
</dbReference>
<dbReference type="InterPro" id="IPR036388">
    <property type="entry name" value="WH-like_DNA-bd_sf"/>
</dbReference>
<evidence type="ECO:0000256" key="2">
    <source>
        <dbReference type="ARBA" id="ARBA00022618"/>
    </source>
</evidence>
<dbReference type="GO" id="GO:0051304">
    <property type="term" value="P:chromosome separation"/>
    <property type="evidence" value="ECO:0007669"/>
    <property type="project" value="InterPro"/>
</dbReference>
<dbReference type="EMBL" id="CP037920">
    <property type="protein sequence ID" value="QDU00286.1"/>
    <property type="molecule type" value="Genomic_DNA"/>
</dbReference>
<dbReference type="GO" id="GO:0051301">
    <property type="term" value="P:cell division"/>
    <property type="evidence" value="ECO:0007669"/>
    <property type="project" value="UniProtKB-KW"/>
</dbReference>
<sequence>MSPEEETPESNETTIFNEDDFLAAFASNGEVDEKLDADYERAIEALEAVERDLELPEVQNGIDNNEALQSEASANKQQAGSLTESQREARVPPRQIIEAALFVGGEPLTTKKLCNLLNSEFSSSYVDDLLDDLNRQYIDEARPYEIRMEEGGYRLVLRHDFERIRNRVFGFGPKEVKLSQDALEVLALVAYHQPISKDQIIEAGKEKAVGVLRQLLRRELIAIEREAEGKSDVKYITTARFLQVFGLGNIEELPYSESLSHK</sequence>
<gene>
    <name evidence="6" type="ORF">V144x_57990</name>
</gene>
<dbReference type="PANTHER" id="PTHR34298:SF2">
    <property type="entry name" value="SEGREGATION AND CONDENSATION PROTEIN B"/>
    <property type="match status" value="1"/>
</dbReference>
<evidence type="ECO:0000256" key="3">
    <source>
        <dbReference type="ARBA" id="ARBA00022829"/>
    </source>
</evidence>
<feature type="compositionally biased region" description="Polar residues" evidence="5">
    <location>
        <begin position="70"/>
        <end position="84"/>
    </location>
</feature>
<dbReference type="KEGG" id="gaw:V144x_57990"/>
<proteinExistence type="predicted"/>
<keyword evidence="4" id="KW-0131">Cell cycle</keyword>
<feature type="region of interest" description="Disordered" evidence="5">
    <location>
        <begin position="70"/>
        <end position="90"/>
    </location>
</feature>
<dbReference type="Pfam" id="PF04079">
    <property type="entry name" value="SMC_ScpB"/>
    <property type="match status" value="1"/>
</dbReference>
<dbReference type="RefSeq" id="WP_144990509.1">
    <property type="nucleotide sequence ID" value="NZ_CP037920.1"/>
</dbReference>
<evidence type="ECO:0000313" key="6">
    <source>
        <dbReference type="EMBL" id="QDU00286.1"/>
    </source>
</evidence>
<dbReference type="Proteomes" id="UP000318704">
    <property type="component" value="Chromosome"/>
</dbReference>
<organism evidence="6 7">
    <name type="scientific">Gimesia aquarii</name>
    <dbReference type="NCBI Taxonomy" id="2527964"/>
    <lineage>
        <taxon>Bacteria</taxon>
        <taxon>Pseudomonadati</taxon>
        <taxon>Planctomycetota</taxon>
        <taxon>Planctomycetia</taxon>
        <taxon>Planctomycetales</taxon>
        <taxon>Planctomycetaceae</taxon>
        <taxon>Gimesia</taxon>
    </lineage>
</organism>
<evidence type="ECO:0000313" key="7">
    <source>
        <dbReference type="Proteomes" id="UP000318704"/>
    </source>
</evidence>